<keyword evidence="1" id="KW-1133">Transmembrane helix</keyword>
<accession>A0A939SNL4</accession>
<keyword evidence="1" id="KW-0472">Membrane</keyword>
<evidence type="ECO:0000256" key="1">
    <source>
        <dbReference type="SAM" id="Phobius"/>
    </source>
</evidence>
<organism evidence="2">
    <name type="scientific">Serratia marcescens</name>
    <dbReference type="NCBI Taxonomy" id="615"/>
    <lineage>
        <taxon>Bacteria</taxon>
        <taxon>Pseudomonadati</taxon>
        <taxon>Pseudomonadota</taxon>
        <taxon>Gammaproteobacteria</taxon>
        <taxon>Enterobacterales</taxon>
        <taxon>Yersiniaceae</taxon>
        <taxon>Serratia</taxon>
    </lineage>
</organism>
<name>A0A939SNL4_SERMA</name>
<keyword evidence="1" id="KW-0812">Transmembrane</keyword>
<comment type="caution">
    <text evidence="2">The sequence shown here is derived from an EMBL/GenBank/DDBJ whole genome shotgun (WGS) entry which is preliminary data.</text>
</comment>
<dbReference type="AlphaFoldDB" id="A0A939SNL4"/>
<reference evidence="2" key="1">
    <citation type="submission" date="2021-03" db="EMBL/GenBank/DDBJ databases">
        <title>Molecular epidemiology and mechanisms of colistin and carbapenem resistance in Enterobacteriaceae from clinical isolates, the environment and porcine samples in Pretoria, South Africa.</title>
        <authorList>
            <person name="Bogoshi D."/>
            <person name="Mbelle N.M."/>
            <person name="Naidoo V."/>
            <person name="Osei Sekyere J."/>
        </authorList>
    </citation>
    <scope>NUCLEOTIDE SEQUENCE</scope>
    <source>
        <strain evidence="2">C080</strain>
    </source>
</reference>
<proteinExistence type="predicted"/>
<dbReference type="EMBL" id="JAGETR010000044">
    <property type="protein sequence ID" value="MBO2006759.1"/>
    <property type="molecule type" value="Genomic_DNA"/>
</dbReference>
<gene>
    <name evidence="2" type="ORF">J4732_08000</name>
</gene>
<protein>
    <submittedName>
        <fullName evidence="2">Uncharacterized protein</fullName>
    </submittedName>
</protein>
<sequence length="105" mass="11686">MLDMSLFSKPAIRMGVVMALVVMGSLAGWSCCLRRNSSSSRDGARWRLDSCYRSMASAVGGPLAGSFYERLDCDWLQQDLWRLPRSASLGWRTAISTMPASAWLF</sequence>
<feature type="transmembrane region" description="Helical" evidence="1">
    <location>
        <begin position="12"/>
        <end position="32"/>
    </location>
</feature>
<evidence type="ECO:0000313" key="2">
    <source>
        <dbReference type="EMBL" id="MBO2006759.1"/>
    </source>
</evidence>